<proteinExistence type="predicted"/>
<dbReference type="EMBL" id="VYXQ01000008">
    <property type="protein sequence ID" value="KAA9368267.1"/>
    <property type="molecule type" value="Genomic_DNA"/>
</dbReference>
<dbReference type="AlphaFoldDB" id="A0A5N1JVV5"/>
<dbReference type="Proteomes" id="UP000327108">
    <property type="component" value="Unassembled WGS sequence"/>
</dbReference>
<accession>A0A5N1JVV5</accession>
<organism evidence="1 2">
    <name type="scientific">Ochrobactrum quorumnocens</name>
    <dbReference type="NCBI Taxonomy" id="271865"/>
    <lineage>
        <taxon>Bacteria</taxon>
        <taxon>Pseudomonadati</taxon>
        <taxon>Pseudomonadota</taxon>
        <taxon>Alphaproteobacteria</taxon>
        <taxon>Hyphomicrobiales</taxon>
        <taxon>Brucellaceae</taxon>
        <taxon>Brucella/Ochrobactrum group</taxon>
        <taxon>Ochrobactrum</taxon>
    </lineage>
</organism>
<evidence type="ECO:0000313" key="2">
    <source>
        <dbReference type="Proteomes" id="UP000327108"/>
    </source>
</evidence>
<evidence type="ECO:0000313" key="1">
    <source>
        <dbReference type="EMBL" id="KAA9368267.1"/>
    </source>
</evidence>
<comment type="caution">
    <text evidence="1">The sequence shown here is derived from an EMBL/GenBank/DDBJ whole genome shotgun (WGS) entry which is preliminary data.</text>
</comment>
<gene>
    <name evidence="1" type="ORF">F3W84_10270</name>
</gene>
<reference evidence="1 2" key="1">
    <citation type="submission" date="2019-09" db="EMBL/GenBank/DDBJ databases">
        <title>Biological control of the noxious weed angled onion (Allium triquetrum) thwarted by endophytic bacteria in Victoria, Australia.</title>
        <authorList>
            <person name="Tehranchian P."/>
            <person name="Adair R.J."/>
            <person name="Van T.H."/>
            <person name="Morrison P.D."/>
            <person name="Williams H."/>
            <person name="Lawrie A.C."/>
        </authorList>
    </citation>
    <scope>NUCLEOTIDE SEQUENCE [LARGE SCALE GENOMIC DNA]</scope>
    <source>
        <strain evidence="1 2">RPTAtOch1</strain>
    </source>
</reference>
<name>A0A5N1JVV5_9HYPH</name>
<protein>
    <submittedName>
        <fullName evidence="1">Uncharacterized protein</fullName>
    </submittedName>
</protein>
<sequence>MIRAPAPKCGFCGKLQFRLQSLSVVNCPHSFPAIVCSHCDAVVAMAAPQSLQLNPLSAENEA</sequence>
<keyword evidence="2" id="KW-1185">Reference proteome</keyword>
<dbReference type="RefSeq" id="WP_151093297.1">
    <property type="nucleotide sequence ID" value="NZ_JBLZNM010000008.1"/>
</dbReference>